<evidence type="ECO:0000256" key="1">
    <source>
        <dbReference type="SAM" id="MobiDB-lite"/>
    </source>
</evidence>
<feature type="transmembrane region" description="Helical" evidence="2">
    <location>
        <begin position="191"/>
        <end position="214"/>
    </location>
</feature>
<feature type="transmembrane region" description="Helical" evidence="2">
    <location>
        <begin position="54"/>
        <end position="75"/>
    </location>
</feature>
<feature type="transmembrane region" description="Helical" evidence="2">
    <location>
        <begin position="150"/>
        <end position="171"/>
    </location>
</feature>
<gene>
    <name evidence="3" type="ORF">TM35_000112170</name>
</gene>
<evidence type="ECO:0000313" key="4">
    <source>
        <dbReference type="Proteomes" id="UP000192257"/>
    </source>
</evidence>
<feature type="transmembrane region" description="Helical" evidence="2">
    <location>
        <begin position="111"/>
        <end position="143"/>
    </location>
</feature>
<dbReference type="Proteomes" id="UP000192257">
    <property type="component" value="Unassembled WGS sequence"/>
</dbReference>
<dbReference type="AlphaFoldDB" id="A0A1X0NYY6"/>
<protein>
    <submittedName>
        <fullName evidence="3">Uncharacterized protein</fullName>
    </submittedName>
</protein>
<keyword evidence="2" id="KW-0812">Transmembrane</keyword>
<dbReference type="RefSeq" id="XP_028883749.1">
    <property type="nucleotide sequence ID" value="XM_029024926.1"/>
</dbReference>
<reference evidence="3 4" key="1">
    <citation type="submission" date="2017-03" db="EMBL/GenBank/DDBJ databases">
        <title>An alternative strategy for trypanosome survival in the mammalian bloodstream revealed through genome and transcriptome analysis of the ubiquitous bovine parasite Trypanosoma (Megatrypanum) theileri.</title>
        <authorList>
            <person name="Kelly S."/>
            <person name="Ivens A."/>
            <person name="Mott A."/>
            <person name="O'Neill E."/>
            <person name="Emms D."/>
            <person name="Macleod O."/>
            <person name="Voorheis P."/>
            <person name="Matthews J."/>
            <person name="Matthews K."/>
            <person name="Carrington M."/>
        </authorList>
    </citation>
    <scope>NUCLEOTIDE SEQUENCE [LARGE SCALE GENOMIC DNA]</scope>
    <source>
        <strain evidence="3">Edinburgh</strain>
    </source>
</reference>
<organism evidence="3 4">
    <name type="scientific">Trypanosoma theileri</name>
    <dbReference type="NCBI Taxonomy" id="67003"/>
    <lineage>
        <taxon>Eukaryota</taxon>
        <taxon>Discoba</taxon>
        <taxon>Euglenozoa</taxon>
        <taxon>Kinetoplastea</taxon>
        <taxon>Metakinetoplastina</taxon>
        <taxon>Trypanosomatida</taxon>
        <taxon>Trypanosomatidae</taxon>
        <taxon>Trypanosoma</taxon>
    </lineage>
</organism>
<dbReference type="OrthoDB" id="264655at2759"/>
<feature type="compositionally biased region" description="Polar residues" evidence="1">
    <location>
        <begin position="1"/>
        <end position="20"/>
    </location>
</feature>
<name>A0A1X0NYY6_9TRYP</name>
<evidence type="ECO:0000256" key="2">
    <source>
        <dbReference type="SAM" id="Phobius"/>
    </source>
</evidence>
<dbReference type="GeneID" id="39984706"/>
<proteinExistence type="predicted"/>
<sequence>MAQNINTTEGDQNIDVNRNNSQEDDGGIQNSIYQQYVFVSAKSLRIDKFRLENVAMCFATFCSIIFSIVALATPITHLKENNIEISITAWGIKRCIQSNCKWNSIDSICPIFASAISLFVAMIFVHLFFALTAFIIIGFMVFGRIVWSKYLGIVFAFFSLVLGIVDALTAVSIQLTYLCSDIPLDRMGFRYGPAVIVMFTDIILLGLTSIVYIARLCCFCTPRYFTE</sequence>
<dbReference type="EMBL" id="NBCO01000011">
    <property type="protein sequence ID" value="ORC89683.1"/>
    <property type="molecule type" value="Genomic_DNA"/>
</dbReference>
<dbReference type="VEuPathDB" id="TriTrypDB:TM35_000112170"/>
<comment type="caution">
    <text evidence="3">The sequence shown here is derived from an EMBL/GenBank/DDBJ whole genome shotgun (WGS) entry which is preliminary data.</text>
</comment>
<evidence type="ECO:0000313" key="3">
    <source>
        <dbReference type="EMBL" id="ORC89683.1"/>
    </source>
</evidence>
<accession>A0A1X0NYY6</accession>
<feature type="region of interest" description="Disordered" evidence="1">
    <location>
        <begin position="1"/>
        <end position="27"/>
    </location>
</feature>
<keyword evidence="2" id="KW-0472">Membrane</keyword>
<keyword evidence="2" id="KW-1133">Transmembrane helix</keyword>
<keyword evidence="4" id="KW-1185">Reference proteome</keyword>